<feature type="domain" description="VOC" evidence="1">
    <location>
        <begin position="7"/>
        <end position="127"/>
    </location>
</feature>
<evidence type="ECO:0000313" key="3">
    <source>
        <dbReference type="Proteomes" id="UP000028864"/>
    </source>
</evidence>
<gene>
    <name evidence="2" type="ORF">BN1047_02333</name>
</gene>
<dbReference type="InterPro" id="IPR004360">
    <property type="entry name" value="Glyas_Fos-R_dOase_dom"/>
</dbReference>
<evidence type="ECO:0000313" key="2">
    <source>
        <dbReference type="EMBL" id="CDQ44454.1"/>
    </source>
</evidence>
<dbReference type="Pfam" id="PF00903">
    <property type="entry name" value="Glyoxalase"/>
    <property type="match status" value="1"/>
</dbReference>
<dbReference type="InterPro" id="IPR050383">
    <property type="entry name" value="GlyoxalaseI/FosfomycinResist"/>
</dbReference>
<dbReference type="EMBL" id="LK021338">
    <property type="protein sequence ID" value="CDQ44454.1"/>
    <property type="molecule type" value="Genomic_DNA"/>
</dbReference>
<dbReference type="PROSITE" id="PS51819">
    <property type="entry name" value="VOC"/>
    <property type="match status" value="1"/>
</dbReference>
<dbReference type="PANTHER" id="PTHR21366:SF14">
    <property type="entry name" value="GLYOXALASE DOMAIN-CONTAINING PROTEIN 5"/>
    <property type="match status" value="1"/>
</dbReference>
<dbReference type="InterPro" id="IPR029068">
    <property type="entry name" value="Glyas_Bleomycin-R_OHBP_Dase"/>
</dbReference>
<organism evidence="2 3">
    <name type="scientific">Mycolicibacterium neoaurum</name>
    <name type="common">Mycobacterium neoaurum</name>
    <dbReference type="NCBI Taxonomy" id="1795"/>
    <lineage>
        <taxon>Bacteria</taxon>
        <taxon>Bacillati</taxon>
        <taxon>Actinomycetota</taxon>
        <taxon>Actinomycetes</taxon>
        <taxon>Mycobacteriales</taxon>
        <taxon>Mycobacteriaceae</taxon>
        <taxon>Mycolicibacterium</taxon>
    </lineage>
</organism>
<name>A0AAV2WJP6_MYCNE</name>
<dbReference type="AlphaFoldDB" id="A0AAV2WJP6"/>
<proteinExistence type="predicted"/>
<sequence>MTFAIDRIDHVVINCRDVEVTAEWYERALGVRREVFRGDRTALMFGGQKFNLRPTGSQGWPTGAVDAPGSLDLCVIADVAPSQIAAHLADVGVPVTDGPVHRIGAQGDMTSYYCTDPDGNLVEIATYHTT</sequence>
<protein>
    <submittedName>
        <fullName evidence="2">Lactoylglutathione lyase-like lyase</fullName>
    </submittedName>
</protein>
<dbReference type="SUPFAM" id="SSF54593">
    <property type="entry name" value="Glyoxalase/Bleomycin resistance protein/Dihydroxybiphenyl dioxygenase"/>
    <property type="match status" value="1"/>
</dbReference>
<accession>A0AAV2WJP6</accession>
<dbReference type="InterPro" id="IPR037523">
    <property type="entry name" value="VOC_core"/>
</dbReference>
<evidence type="ECO:0000259" key="1">
    <source>
        <dbReference type="PROSITE" id="PS51819"/>
    </source>
</evidence>
<keyword evidence="2" id="KW-0456">Lyase</keyword>
<reference evidence="2" key="1">
    <citation type="submission" date="2014-05" db="EMBL/GenBank/DDBJ databases">
        <authorList>
            <person name="Urmite Genomes"/>
        </authorList>
    </citation>
    <scope>NUCLEOTIDE SEQUENCE</scope>
    <source>
        <strain evidence="2">DSM 44074</strain>
    </source>
</reference>
<dbReference type="Proteomes" id="UP000028864">
    <property type="component" value="Unassembled WGS sequence"/>
</dbReference>
<dbReference type="PANTHER" id="PTHR21366">
    <property type="entry name" value="GLYOXALASE FAMILY PROTEIN"/>
    <property type="match status" value="1"/>
</dbReference>
<dbReference type="Gene3D" id="3.10.180.10">
    <property type="entry name" value="2,3-Dihydroxybiphenyl 1,2-Dioxygenase, domain 1"/>
    <property type="match status" value="1"/>
</dbReference>
<dbReference type="RefSeq" id="WP_030135382.1">
    <property type="nucleotide sequence ID" value="NZ_CP074376.1"/>
</dbReference>
<reference evidence="2" key="2">
    <citation type="submission" date="2015-09" db="EMBL/GenBank/DDBJ databases">
        <title>Draft genome sequence of Mycobacterium neoaurum DSM 44074.</title>
        <authorList>
            <person name="Croce O."/>
            <person name="Robert C."/>
            <person name="Raoult D."/>
            <person name="Drancourt M."/>
        </authorList>
    </citation>
    <scope>NUCLEOTIDE SEQUENCE</scope>
    <source>
        <strain evidence="2">DSM 44074</strain>
    </source>
</reference>
<dbReference type="GO" id="GO:0016829">
    <property type="term" value="F:lyase activity"/>
    <property type="evidence" value="ECO:0007669"/>
    <property type="project" value="UniProtKB-KW"/>
</dbReference>